<organism evidence="1 2">
    <name type="scientific">Intestinibacter bartlettii</name>
    <dbReference type="NCBI Taxonomy" id="261299"/>
    <lineage>
        <taxon>Bacteria</taxon>
        <taxon>Bacillati</taxon>
        <taxon>Bacillota</taxon>
        <taxon>Clostridia</taxon>
        <taxon>Peptostreptococcales</taxon>
        <taxon>Peptostreptococcaceae</taxon>
        <taxon>Intestinibacter</taxon>
    </lineage>
</organism>
<sequence>MSSNEYNNLLNKYIKLLFEKNKLIIRDAPYIESKYLFHFGDLMVKELEHNKNIKELRIKQNIYENYFGLKREKEIRNIQREIDRQTELLSKKICELEKKCETSKEILSLKQRNKDKSDLVDLLFFDVISVMHPSIYNLKSDVLWERAKKAYQNYDDATLALLKNIKINRMKNFNIVDLKNEIFLLENEIVCMKRRYPYYLESNLSSDEWINSYNKEINGRIKKLEVEEKHIFEKLV</sequence>
<proteinExistence type="predicted"/>
<reference evidence="1 2" key="1">
    <citation type="submission" date="2021-06" db="EMBL/GenBank/DDBJ databases">
        <authorList>
            <person name="Sun Q."/>
            <person name="Li D."/>
        </authorList>
    </citation>
    <scope>NUCLEOTIDE SEQUENCE [LARGE SCALE GENOMIC DNA]</scope>
    <source>
        <strain evidence="1 2">N19</strain>
    </source>
</reference>
<name>A0ABS6DXN7_9FIRM</name>
<accession>A0ABS6DXN7</accession>
<gene>
    <name evidence="1" type="ORF">KQI20_09170</name>
</gene>
<dbReference type="EMBL" id="JAHLOQ010000024">
    <property type="protein sequence ID" value="MBU5336608.1"/>
    <property type="molecule type" value="Genomic_DNA"/>
</dbReference>
<comment type="caution">
    <text evidence="1">The sequence shown here is derived from an EMBL/GenBank/DDBJ whole genome shotgun (WGS) entry which is preliminary data.</text>
</comment>
<dbReference type="RefSeq" id="WP_216570007.1">
    <property type="nucleotide sequence ID" value="NZ_JAHLOQ010000024.1"/>
</dbReference>
<evidence type="ECO:0000313" key="2">
    <source>
        <dbReference type="Proteomes" id="UP001196301"/>
    </source>
</evidence>
<protein>
    <submittedName>
        <fullName evidence="1">Uncharacterized protein</fullName>
    </submittedName>
</protein>
<evidence type="ECO:0000313" key="1">
    <source>
        <dbReference type="EMBL" id="MBU5336608.1"/>
    </source>
</evidence>
<keyword evidence="2" id="KW-1185">Reference proteome</keyword>
<dbReference type="Proteomes" id="UP001196301">
    <property type="component" value="Unassembled WGS sequence"/>
</dbReference>